<comment type="caution">
    <text evidence="1">The sequence shown here is derived from an EMBL/GenBank/DDBJ whole genome shotgun (WGS) entry which is preliminary data.</text>
</comment>
<reference evidence="1 2" key="1">
    <citation type="submission" date="2024-02" db="EMBL/GenBank/DDBJ databases">
        <authorList>
            <person name="Chen Y."/>
            <person name="Shah S."/>
            <person name="Dougan E. K."/>
            <person name="Thang M."/>
            <person name="Chan C."/>
        </authorList>
    </citation>
    <scope>NUCLEOTIDE SEQUENCE [LARGE SCALE GENOMIC DNA]</scope>
</reference>
<evidence type="ECO:0000313" key="2">
    <source>
        <dbReference type="Proteomes" id="UP001642484"/>
    </source>
</evidence>
<gene>
    <name evidence="1" type="ORF">CCMP2556_LOCUS14941</name>
</gene>
<protein>
    <submittedName>
        <fullName evidence="1">Uncharacterized protein</fullName>
    </submittedName>
</protein>
<organism evidence="1 2">
    <name type="scientific">Durusdinium trenchii</name>
    <dbReference type="NCBI Taxonomy" id="1381693"/>
    <lineage>
        <taxon>Eukaryota</taxon>
        <taxon>Sar</taxon>
        <taxon>Alveolata</taxon>
        <taxon>Dinophyceae</taxon>
        <taxon>Suessiales</taxon>
        <taxon>Symbiodiniaceae</taxon>
        <taxon>Durusdinium</taxon>
    </lineage>
</organism>
<dbReference type="EMBL" id="CAXAMN010007779">
    <property type="protein sequence ID" value="CAK9022723.1"/>
    <property type="molecule type" value="Genomic_DNA"/>
</dbReference>
<name>A0ABP0K7G0_9DINO</name>
<dbReference type="Proteomes" id="UP001642484">
    <property type="component" value="Unassembled WGS sequence"/>
</dbReference>
<proteinExistence type="predicted"/>
<accession>A0ABP0K7G0</accession>
<sequence>MCTCSVKIAAIKCRTPFQRMRTQTFPKRSPQTARSPWSVQGGFAGRRGPLSLFTDAPPAVAPHDGSALFIRRSP</sequence>
<evidence type="ECO:0000313" key="1">
    <source>
        <dbReference type="EMBL" id="CAK9022723.1"/>
    </source>
</evidence>
<keyword evidence="2" id="KW-1185">Reference proteome</keyword>